<comment type="caution">
    <text evidence="3">The sequence shown here is derived from an EMBL/GenBank/DDBJ whole genome shotgun (WGS) entry which is preliminary data.</text>
</comment>
<feature type="compositionally biased region" description="Low complexity" evidence="1">
    <location>
        <begin position="66"/>
        <end position="76"/>
    </location>
</feature>
<organism evidence="3 4">
    <name type="scientific">Chitinimonas prasina</name>
    <dbReference type="NCBI Taxonomy" id="1434937"/>
    <lineage>
        <taxon>Bacteria</taxon>
        <taxon>Pseudomonadati</taxon>
        <taxon>Pseudomonadota</taxon>
        <taxon>Betaproteobacteria</taxon>
        <taxon>Neisseriales</taxon>
        <taxon>Chitinibacteraceae</taxon>
        <taxon>Chitinimonas</taxon>
    </lineage>
</organism>
<dbReference type="RefSeq" id="WP_284196019.1">
    <property type="nucleotide sequence ID" value="NZ_BSOG01000002.1"/>
</dbReference>
<gene>
    <name evidence="3" type="ORF">GCM10007907_16800</name>
</gene>
<dbReference type="InterPro" id="IPR003491">
    <property type="entry name" value="REP-like_C"/>
</dbReference>
<evidence type="ECO:0000313" key="3">
    <source>
        <dbReference type="EMBL" id="GLR12890.1"/>
    </source>
</evidence>
<keyword evidence="4" id="KW-1185">Reference proteome</keyword>
<dbReference type="Proteomes" id="UP001156706">
    <property type="component" value="Unassembled WGS sequence"/>
</dbReference>
<evidence type="ECO:0000259" key="2">
    <source>
        <dbReference type="Pfam" id="PF02486"/>
    </source>
</evidence>
<accession>A0ABQ5YD43</accession>
<dbReference type="EMBL" id="BSOG01000002">
    <property type="protein sequence ID" value="GLR12890.1"/>
    <property type="molecule type" value="Genomic_DNA"/>
</dbReference>
<feature type="domain" description="Replication initiation protein-like C-terminal" evidence="2">
    <location>
        <begin position="240"/>
        <end position="369"/>
    </location>
</feature>
<name>A0ABQ5YD43_9NEIS</name>
<sequence>MARQSKPHAAYNRAEAAERARIKRESATALSVHQVAAQLGARKAVIALAAERARLVDSQREAVTAAGGASATTAQAKPAPASPTSNTGGKGQQGGKALNVQLVTDGRKTKVVSVRDNSASGQCAMIDTLSVVFHIDTLRRMAPLNRAVEGGTDEDTDDLIISFHQTFQAIFGVAITRRNASGRNYYRNSYEIGEGLGHVGIGGNQDTVQIHLDGKGCLLADEGWEQRLHDWLTKTAVSPRITRIDLAHDDFQGDITVDHMFVAYQQGMFTNGGRPPKGELRGDWIEPDGSGRTLYVGSRENGLLYRGYEKGREQGDRESPWVRHELQLGNKCRVIPLNALVFPGQYFAGAYAALHQFADVQVRIETERKSAEASLAHVTSTAKNQVGRAINLLLDIYRDPAKVVAELIREGYPKAFKHHQGDHWTPMTTDAVPSEIIAYEKAFNDQWPSVQTATGWHSIPTHALSNEENFNHIYIDRLKPT</sequence>
<proteinExistence type="predicted"/>
<feature type="region of interest" description="Disordered" evidence="1">
    <location>
        <begin position="66"/>
        <end position="95"/>
    </location>
</feature>
<reference evidence="4" key="1">
    <citation type="journal article" date="2019" name="Int. J. Syst. Evol. Microbiol.">
        <title>The Global Catalogue of Microorganisms (GCM) 10K type strain sequencing project: providing services to taxonomists for standard genome sequencing and annotation.</title>
        <authorList>
            <consortium name="The Broad Institute Genomics Platform"/>
            <consortium name="The Broad Institute Genome Sequencing Center for Infectious Disease"/>
            <person name="Wu L."/>
            <person name="Ma J."/>
        </authorList>
    </citation>
    <scope>NUCLEOTIDE SEQUENCE [LARGE SCALE GENOMIC DNA]</scope>
    <source>
        <strain evidence="4">NBRC 110044</strain>
    </source>
</reference>
<evidence type="ECO:0000313" key="4">
    <source>
        <dbReference type="Proteomes" id="UP001156706"/>
    </source>
</evidence>
<protein>
    <submittedName>
        <fullName evidence="3">Phage replication protein</fullName>
    </submittedName>
</protein>
<evidence type="ECO:0000256" key="1">
    <source>
        <dbReference type="SAM" id="MobiDB-lite"/>
    </source>
</evidence>
<dbReference type="Pfam" id="PF02486">
    <property type="entry name" value="Rep_trans"/>
    <property type="match status" value="1"/>
</dbReference>